<gene>
    <name evidence="1" type="primary">motA_4</name>
    <name evidence="1" type="ORF">NCTC12120_04100</name>
</gene>
<accession>A0A2X3J772</accession>
<reference evidence="1 2" key="1">
    <citation type="submission" date="2018-06" db="EMBL/GenBank/DDBJ databases">
        <authorList>
            <consortium name="Pathogen Informatics"/>
            <person name="Doyle S."/>
        </authorList>
    </citation>
    <scope>NUCLEOTIDE SEQUENCE [LARGE SCALE GENOMIC DNA]</scope>
    <source>
        <strain evidence="1 2">NCTC12120</strain>
    </source>
</reference>
<dbReference type="EMBL" id="UAVU01000006">
    <property type="protein sequence ID" value="SQC90954.1"/>
    <property type="molecule type" value="Genomic_DNA"/>
</dbReference>
<proteinExistence type="predicted"/>
<dbReference type="AlphaFoldDB" id="A0A2X3J772"/>
<protein>
    <submittedName>
        <fullName evidence="1">Chemotaxis protein MotA</fullName>
    </submittedName>
</protein>
<dbReference type="Proteomes" id="UP000251197">
    <property type="component" value="Unassembled WGS sequence"/>
</dbReference>
<sequence>MLDFIVDYLRLIISGNMNTFEIEALMDEEIEDP</sequence>
<evidence type="ECO:0000313" key="1">
    <source>
        <dbReference type="EMBL" id="SQC90954.1"/>
    </source>
</evidence>
<evidence type="ECO:0000313" key="2">
    <source>
        <dbReference type="Proteomes" id="UP000251197"/>
    </source>
</evidence>
<name>A0A2X3J772_9ENTR</name>
<organism evidence="1 2">
    <name type="scientific">Cedecea neteri</name>
    <dbReference type="NCBI Taxonomy" id="158822"/>
    <lineage>
        <taxon>Bacteria</taxon>
        <taxon>Pseudomonadati</taxon>
        <taxon>Pseudomonadota</taxon>
        <taxon>Gammaproteobacteria</taxon>
        <taxon>Enterobacterales</taxon>
        <taxon>Enterobacteriaceae</taxon>
        <taxon>Cedecea</taxon>
    </lineage>
</organism>